<accession>A0A8J2L925</accession>
<keyword evidence="3" id="KW-1185">Reference proteome</keyword>
<evidence type="ECO:0000256" key="1">
    <source>
        <dbReference type="SAM" id="MobiDB-lite"/>
    </source>
</evidence>
<proteinExistence type="predicted"/>
<dbReference type="AlphaFoldDB" id="A0A8J2L925"/>
<gene>
    <name evidence="2" type="ORF">AFUS01_LOCUS38356</name>
</gene>
<feature type="non-terminal residue" evidence="2">
    <location>
        <position position="1"/>
    </location>
</feature>
<name>A0A8J2L925_9HEXA</name>
<dbReference type="Proteomes" id="UP000708208">
    <property type="component" value="Unassembled WGS sequence"/>
</dbReference>
<protein>
    <submittedName>
        <fullName evidence="2">Uncharacterized protein</fullName>
    </submittedName>
</protein>
<organism evidence="2 3">
    <name type="scientific">Allacma fusca</name>
    <dbReference type="NCBI Taxonomy" id="39272"/>
    <lineage>
        <taxon>Eukaryota</taxon>
        <taxon>Metazoa</taxon>
        <taxon>Ecdysozoa</taxon>
        <taxon>Arthropoda</taxon>
        <taxon>Hexapoda</taxon>
        <taxon>Collembola</taxon>
        <taxon>Symphypleona</taxon>
        <taxon>Sminthuridae</taxon>
        <taxon>Allacma</taxon>
    </lineage>
</organism>
<comment type="caution">
    <text evidence="2">The sequence shown here is derived from an EMBL/GenBank/DDBJ whole genome shotgun (WGS) entry which is preliminary data.</text>
</comment>
<feature type="compositionally biased region" description="Basic and acidic residues" evidence="1">
    <location>
        <begin position="13"/>
        <end position="30"/>
    </location>
</feature>
<dbReference type="EMBL" id="CAJVCH010547492">
    <property type="protein sequence ID" value="CAG7828428.1"/>
    <property type="molecule type" value="Genomic_DNA"/>
</dbReference>
<dbReference type="OrthoDB" id="413122at2759"/>
<evidence type="ECO:0000313" key="2">
    <source>
        <dbReference type="EMBL" id="CAG7828428.1"/>
    </source>
</evidence>
<evidence type="ECO:0000313" key="3">
    <source>
        <dbReference type="Proteomes" id="UP000708208"/>
    </source>
</evidence>
<sequence>KLKFRTASTVASEMHDNADMEAIRRDNENTLPERKLFPKMKDEKMSECENNPGPMWDLEMDRRRETRCDVCLVSKNRKALEELEQCKLQS</sequence>
<feature type="compositionally biased region" description="Polar residues" evidence="1">
    <location>
        <begin position="1"/>
        <end position="11"/>
    </location>
</feature>
<feature type="region of interest" description="Disordered" evidence="1">
    <location>
        <begin position="1"/>
        <end position="30"/>
    </location>
</feature>
<reference evidence="2" key="1">
    <citation type="submission" date="2021-06" db="EMBL/GenBank/DDBJ databases">
        <authorList>
            <person name="Hodson N. C."/>
            <person name="Mongue J. A."/>
            <person name="Jaron S. K."/>
        </authorList>
    </citation>
    <scope>NUCLEOTIDE SEQUENCE</scope>
</reference>